<organism evidence="1 2">
    <name type="scientific">Peribacillus saganii</name>
    <dbReference type="NCBI Taxonomy" id="2303992"/>
    <lineage>
        <taxon>Bacteria</taxon>
        <taxon>Bacillati</taxon>
        <taxon>Bacillota</taxon>
        <taxon>Bacilli</taxon>
        <taxon>Bacillales</taxon>
        <taxon>Bacillaceae</taxon>
        <taxon>Peribacillus</taxon>
    </lineage>
</organism>
<protein>
    <submittedName>
        <fullName evidence="1">Uncharacterized protein</fullName>
    </submittedName>
</protein>
<dbReference type="AlphaFoldDB" id="A0A372LPY8"/>
<comment type="caution">
    <text evidence="1">The sequence shown here is derived from an EMBL/GenBank/DDBJ whole genome shotgun (WGS) entry which is preliminary data.</text>
</comment>
<evidence type="ECO:0000313" key="2">
    <source>
        <dbReference type="Proteomes" id="UP000264541"/>
    </source>
</evidence>
<proteinExistence type="predicted"/>
<sequence>MNYSNNSALKFSEEVSSRYNIAPSQQGLTLANEEQHKKGKFRRGGLITFFTKDINIEYKMILNVFDNLNLSHFYTI</sequence>
<gene>
    <name evidence="1" type="ORF">D0469_06655</name>
</gene>
<dbReference type="EMBL" id="QVTE01000016">
    <property type="protein sequence ID" value="RFU70275.1"/>
    <property type="molecule type" value="Genomic_DNA"/>
</dbReference>
<evidence type="ECO:0000313" key="1">
    <source>
        <dbReference type="EMBL" id="RFU70275.1"/>
    </source>
</evidence>
<accession>A0A372LPY8</accession>
<reference evidence="1 2" key="1">
    <citation type="submission" date="2018-08" db="EMBL/GenBank/DDBJ databases">
        <title>Bacillus chawlae sp. nov., Bacillus glennii sp. nov., and Bacillus saganii sp. nov. Isolated from the Vehicle Assembly Building at Kennedy Space Center where the Viking Spacecraft were Assembled.</title>
        <authorList>
            <person name="Seuylemezian A."/>
            <person name="Vaishampayan P."/>
        </authorList>
    </citation>
    <scope>NUCLEOTIDE SEQUENCE [LARGE SCALE GENOMIC DNA]</scope>
    <source>
        <strain evidence="1 2">V47-23a</strain>
    </source>
</reference>
<name>A0A372LPY8_9BACI</name>
<keyword evidence="2" id="KW-1185">Reference proteome</keyword>
<dbReference type="Proteomes" id="UP000264541">
    <property type="component" value="Unassembled WGS sequence"/>
</dbReference>